<feature type="compositionally biased region" description="Polar residues" evidence="1">
    <location>
        <begin position="202"/>
        <end position="212"/>
    </location>
</feature>
<proteinExistence type="predicted"/>
<organism evidence="2 3">
    <name type="scientific">Trichosporon asahii var. asahii (strain ATCC 90039 / CBS 2479 / JCM 2466 / KCTC 7840 / NBRC 103889/ NCYC 2677 / UAMH 7654)</name>
    <name type="common">Yeast</name>
    <dbReference type="NCBI Taxonomy" id="1186058"/>
    <lineage>
        <taxon>Eukaryota</taxon>
        <taxon>Fungi</taxon>
        <taxon>Dikarya</taxon>
        <taxon>Basidiomycota</taxon>
        <taxon>Agaricomycotina</taxon>
        <taxon>Tremellomycetes</taxon>
        <taxon>Trichosporonales</taxon>
        <taxon>Trichosporonaceae</taxon>
        <taxon>Trichosporon</taxon>
    </lineage>
</organism>
<dbReference type="AlphaFoldDB" id="J6EZQ9"/>
<dbReference type="GeneID" id="25984130"/>
<dbReference type="Proteomes" id="UP000002748">
    <property type="component" value="Unassembled WGS sequence"/>
</dbReference>
<dbReference type="EMBL" id="ALBS01000126">
    <property type="protein sequence ID" value="EJT50149.1"/>
    <property type="molecule type" value="Genomic_DNA"/>
</dbReference>
<evidence type="ECO:0000313" key="3">
    <source>
        <dbReference type="Proteomes" id="UP000002748"/>
    </source>
</evidence>
<dbReference type="VEuPathDB" id="FungiDB:A1Q1_00616"/>
<feature type="region of interest" description="Disordered" evidence="1">
    <location>
        <begin position="173"/>
        <end position="212"/>
    </location>
</feature>
<accession>J6EZQ9</accession>
<protein>
    <submittedName>
        <fullName evidence="2">Uncharacterized protein</fullName>
    </submittedName>
</protein>
<evidence type="ECO:0000313" key="2">
    <source>
        <dbReference type="EMBL" id="EJT50149.1"/>
    </source>
</evidence>
<dbReference type="HOGENOM" id="CLU_644340_0_0_1"/>
<sequence>MRTSRGNGLVTGVKRGARGAVRATHDGSSGDLAPFWHTTSTSAHRLRFRLPLSFGLFLINLFLHRVHRAIASSPPPPHLTTTPSFLEVLALDNTASHQADTTATSEGLEVSVKPFGGDAESRSGSPRPNLTPGVKRKADDDIDLDEFTRTKAHLVSFLTGVISALDETSFDDADAKAPHRPLATPHRSSEPQHEHGDIFAGVNSSPKQQSRPASAININIGSLGGSTKQTASEKVTSSLTALRTRLNAIQDEVDVRKATTNMVKLKSSVLSSRVKNLTGRPTDVEVYASVLSGYEARLQELLFDHSLLSHEINAAKTELHGLHTAMAQCERETSDHRSDKAYLKELLDMRTDQLRAQGRVISERDEQLRAMRKEHEREVWKLKERHAAELNGYKKGQATLQRKLWEKENPGKTLPHGFLQNRFVTK</sequence>
<gene>
    <name evidence="2" type="ORF">A1Q1_00616</name>
</gene>
<evidence type="ECO:0000256" key="1">
    <source>
        <dbReference type="SAM" id="MobiDB-lite"/>
    </source>
</evidence>
<dbReference type="KEGG" id="tasa:A1Q1_00616"/>
<comment type="caution">
    <text evidence="2">The sequence shown here is derived from an EMBL/GenBank/DDBJ whole genome shotgun (WGS) entry which is preliminary data.</text>
</comment>
<feature type="compositionally biased region" description="Basic and acidic residues" evidence="1">
    <location>
        <begin position="187"/>
        <end position="197"/>
    </location>
</feature>
<dbReference type="RefSeq" id="XP_014181406.1">
    <property type="nucleotide sequence ID" value="XM_014325931.1"/>
</dbReference>
<name>J6EZQ9_TRIAS</name>
<feature type="region of interest" description="Disordered" evidence="1">
    <location>
        <begin position="97"/>
        <end position="137"/>
    </location>
</feature>
<reference evidence="2 3" key="1">
    <citation type="journal article" date="2012" name="Eukaryot. Cell">
        <title>Draft genome sequence of CBS 2479, the standard type strain of Trichosporon asahii.</title>
        <authorList>
            <person name="Yang R.Y."/>
            <person name="Li H.T."/>
            <person name="Zhu H."/>
            <person name="Zhou G.P."/>
            <person name="Wang M."/>
            <person name="Wang L."/>
        </authorList>
    </citation>
    <scope>NUCLEOTIDE SEQUENCE [LARGE SCALE GENOMIC DNA]</scope>
    <source>
        <strain evidence="3">ATCC 90039 / CBS 2479 / JCM 2466 / KCTC 7840 / NCYC 2677 / UAMH 7654</strain>
    </source>
</reference>